<dbReference type="Gene3D" id="3.30.450.20">
    <property type="entry name" value="PAS domain"/>
    <property type="match status" value="1"/>
</dbReference>
<keyword evidence="9" id="KW-1185">Reference proteome</keyword>
<organism evidence="8 9">
    <name type="scientific">Neolewinella agarilytica</name>
    <dbReference type="NCBI Taxonomy" id="478744"/>
    <lineage>
        <taxon>Bacteria</taxon>
        <taxon>Pseudomonadati</taxon>
        <taxon>Bacteroidota</taxon>
        <taxon>Saprospiria</taxon>
        <taxon>Saprospirales</taxon>
        <taxon>Lewinellaceae</taxon>
        <taxon>Neolewinella</taxon>
    </lineage>
</organism>
<dbReference type="SMART" id="SM00387">
    <property type="entry name" value="HATPase_c"/>
    <property type="match status" value="1"/>
</dbReference>
<dbReference type="PANTHER" id="PTHR42878">
    <property type="entry name" value="TWO-COMPONENT HISTIDINE KINASE"/>
    <property type="match status" value="1"/>
</dbReference>
<dbReference type="EC" id="2.7.13.3" evidence="2"/>
<keyword evidence="5 8" id="KW-0418">Kinase</keyword>
<dbReference type="PRINTS" id="PR00344">
    <property type="entry name" value="BCTRLSENSOR"/>
</dbReference>
<dbReference type="GO" id="GO:0007234">
    <property type="term" value="P:osmosensory signaling via phosphorelay pathway"/>
    <property type="evidence" value="ECO:0007669"/>
    <property type="project" value="TreeGrafter"/>
</dbReference>
<evidence type="ECO:0000256" key="5">
    <source>
        <dbReference type="ARBA" id="ARBA00022777"/>
    </source>
</evidence>
<dbReference type="Pfam" id="PF02518">
    <property type="entry name" value="HATPase_c"/>
    <property type="match status" value="1"/>
</dbReference>
<dbReference type="InParanoid" id="A0A1H9KE71"/>
<dbReference type="GO" id="GO:0030295">
    <property type="term" value="F:protein kinase activator activity"/>
    <property type="evidence" value="ECO:0007669"/>
    <property type="project" value="TreeGrafter"/>
</dbReference>
<dbReference type="RefSeq" id="WP_090170757.1">
    <property type="nucleotide sequence ID" value="NZ_FOFB01000020.1"/>
</dbReference>
<dbReference type="STRING" id="478744.SAMN05444359_12070"/>
<keyword evidence="3" id="KW-0597">Phosphoprotein</keyword>
<dbReference type="SUPFAM" id="SSF47384">
    <property type="entry name" value="Homodimeric domain of signal transducing histidine kinase"/>
    <property type="match status" value="1"/>
</dbReference>
<accession>A0A1H9KE71</accession>
<feature type="compositionally biased region" description="Polar residues" evidence="6">
    <location>
        <begin position="110"/>
        <end position="126"/>
    </location>
</feature>
<sequence length="436" mass="48476">MTTSPPGDGQDALIASLKRQLAVSQAEVNLHLAEVRRFSFIVSEITEAAEGGIFVRQNVDADYMYISEQLAEILGYGDIGMPPSYRQFLEQIHPDDLQRAMDLAAARQPAPSSENTAPETSPSTSVRAPEAQSVLSLPSKKPIPLNIFTTGAGAHSEFRYRNQAGDYRWFRASAKRYQPEAGPEQIIGLILDINDIKLLEEQRRAVNEELKAFMYSVAHDLRAPVRHIASFAEAIREEPEAPAEDRELYLNYVEQSADKLAKMIDGLLMLSRNQRNEPKIMPVNVEEMLGQIIDATRQTELQADELIIEHDAFPIIYTDAGLLEQVLQNLLSNAIKYSSNRKKAVVKIRYYLQESQHIISFSDNGVGFDPVYADKLFQLFSRLYVENDIPGTGVGLASVHRIMRNLGGVIEADGKPGKGATFTIRLPVKVGATSAF</sequence>
<feature type="region of interest" description="Disordered" evidence="6">
    <location>
        <begin position="104"/>
        <end position="133"/>
    </location>
</feature>
<evidence type="ECO:0000313" key="9">
    <source>
        <dbReference type="Proteomes" id="UP000199021"/>
    </source>
</evidence>
<evidence type="ECO:0000256" key="3">
    <source>
        <dbReference type="ARBA" id="ARBA00022553"/>
    </source>
</evidence>
<dbReference type="InterPro" id="IPR035965">
    <property type="entry name" value="PAS-like_dom_sf"/>
</dbReference>
<evidence type="ECO:0000256" key="6">
    <source>
        <dbReference type="SAM" id="MobiDB-lite"/>
    </source>
</evidence>
<dbReference type="Gene3D" id="1.10.287.130">
    <property type="match status" value="1"/>
</dbReference>
<dbReference type="Proteomes" id="UP000199021">
    <property type="component" value="Unassembled WGS sequence"/>
</dbReference>
<dbReference type="GO" id="GO:0000156">
    <property type="term" value="F:phosphorelay response regulator activity"/>
    <property type="evidence" value="ECO:0007669"/>
    <property type="project" value="TreeGrafter"/>
</dbReference>
<protein>
    <recommendedName>
        <fullName evidence="2">histidine kinase</fullName>
        <ecNumber evidence="2">2.7.13.3</ecNumber>
    </recommendedName>
</protein>
<dbReference type="InterPro" id="IPR036890">
    <property type="entry name" value="HATPase_C_sf"/>
</dbReference>
<dbReference type="Gene3D" id="3.30.565.10">
    <property type="entry name" value="Histidine kinase-like ATPase, C-terminal domain"/>
    <property type="match status" value="1"/>
</dbReference>
<dbReference type="InterPro" id="IPR036097">
    <property type="entry name" value="HisK_dim/P_sf"/>
</dbReference>
<dbReference type="AlphaFoldDB" id="A0A1H9KE71"/>
<dbReference type="Pfam" id="PF00512">
    <property type="entry name" value="HisKA"/>
    <property type="match status" value="1"/>
</dbReference>
<dbReference type="OrthoDB" id="9124519at2"/>
<dbReference type="EMBL" id="FOFB01000020">
    <property type="protein sequence ID" value="SEQ97444.1"/>
    <property type="molecule type" value="Genomic_DNA"/>
</dbReference>
<dbReference type="PROSITE" id="PS50109">
    <property type="entry name" value="HIS_KIN"/>
    <property type="match status" value="1"/>
</dbReference>
<dbReference type="PANTHER" id="PTHR42878:SF15">
    <property type="entry name" value="BACTERIOPHYTOCHROME"/>
    <property type="match status" value="1"/>
</dbReference>
<name>A0A1H9KE71_9BACT</name>
<evidence type="ECO:0000256" key="4">
    <source>
        <dbReference type="ARBA" id="ARBA00022679"/>
    </source>
</evidence>
<dbReference type="InterPro" id="IPR005467">
    <property type="entry name" value="His_kinase_dom"/>
</dbReference>
<reference evidence="9" key="1">
    <citation type="submission" date="2016-10" db="EMBL/GenBank/DDBJ databases">
        <authorList>
            <person name="Varghese N."/>
            <person name="Submissions S."/>
        </authorList>
    </citation>
    <scope>NUCLEOTIDE SEQUENCE [LARGE SCALE GENOMIC DNA]</scope>
    <source>
        <strain evidence="9">DSM 24740</strain>
    </source>
</reference>
<dbReference type="SMART" id="SM00388">
    <property type="entry name" value="HisKA"/>
    <property type="match status" value="1"/>
</dbReference>
<evidence type="ECO:0000256" key="2">
    <source>
        <dbReference type="ARBA" id="ARBA00012438"/>
    </source>
</evidence>
<dbReference type="InterPro" id="IPR050351">
    <property type="entry name" value="BphY/WalK/GraS-like"/>
</dbReference>
<keyword evidence="4" id="KW-0808">Transferase</keyword>
<dbReference type="InterPro" id="IPR004358">
    <property type="entry name" value="Sig_transdc_His_kin-like_C"/>
</dbReference>
<dbReference type="SUPFAM" id="SSF55785">
    <property type="entry name" value="PYP-like sensor domain (PAS domain)"/>
    <property type="match status" value="1"/>
</dbReference>
<proteinExistence type="predicted"/>
<feature type="domain" description="Histidine kinase" evidence="7">
    <location>
        <begin position="216"/>
        <end position="430"/>
    </location>
</feature>
<gene>
    <name evidence="8" type="ORF">SAMN05444359_12070</name>
</gene>
<dbReference type="CDD" id="cd00082">
    <property type="entry name" value="HisKA"/>
    <property type="match status" value="1"/>
</dbReference>
<evidence type="ECO:0000313" key="8">
    <source>
        <dbReference type="EMBL" id="SEQ97444.1"/>
    </source>
</evidence>
<dbReference type="InterPro" id="IPR003594">
    <property type="entry name" value="HATPase_dom"/>
</dbReference>
<comment type="catalytic activity">
    <reaction evidence="1">
        <text>ATP + protein L-histidine = ADP + protein N-phospho-L-histidine.</text>
        <dbReference type="EC" id="2.7.13.3"/>
    </reaction>
</comment>
<dbReference type="InterPro" id="IPR003661">
    <property type="entry name" value="HisK_dim/P_dom"/>
</dbReference>
<dbReference type="GO" id="GO:0000155">
    <property type="term" value="F:phosphorelay sensor kinase activity"/>
    <property type="evidence" value="ECO:0007669"/>
    <property type="project" value="InterPro"/>
</dbReference>
<dbReference type="SUPFAM" id="SSF55874">
    <property type="entry name" value="ATPase domain of HSP90 chaperone/DNA topoisomerase II/histidine kinase"/>
    <property type="match status" value="1"/>
</dbReference>
<evidence type="ECO:0000259" key="7">
    <source>
        <dbReference type="PROSITE" id="PS50109"/>
    </source>
</evidence>
<evidence type="ECO:0000256" key="1">
    <source>
        <dbReference type="ARBA" id="ARBA00000085"/>
    </source>
</evidence>